<gene>
    <name evidence="1" type="ORF">UFOVP424_20</name>
</gene>
<dbReference type="EMBL" id="LR796395">
    <property type="protein sequence ID" value="CAB4141717.1"/>
    <property type="molecule type" value="Genomic_DNA"/>
</dbReference>
<organism evidence="1">
    <name type="scientific">uncultured Caudovirales phage</name>
    <dbReference type="NCBI Taxonomy" id="2100421"/>
    <lineage>
        <taxon>Viruses</taxon>
        <taxon>Duplodnaviria</taxon>
        <taxon>Heunggongvirae</taxon>
        <taxon>Uroviricota</taxon>
        <taxon>Caudoviricetes</taxon>
        <taxon>Peduoviridae</taxon>
        <taxon>Maltschvirus</taxon>
        <taxon>Maltschvirus maltsch</taxon>
    </lineage>
</organism>
<reference evidence="1" key="1">
    <citation type="submission" date="2020-04" db="EMBL/GenBank/DDBJ databases">
        <authorList>
            <person name="Chiriac C."/>
            <person name="Salcher M."/>
            <person name="Ghai R."/>
            <person name="Kavagutti S V."/>
        </authorList>
    </citation>
    <scope>NUCLEOTIDE SEQUENCE</scope>
</reference>
<sequence length="120" mass="13902">MEQLEPVEKKICRACNISKRLKSFQTLKSGNKAGVCNVCKSQGKRIPREPKPSRIPKNIALQLGFLRKEDYIDMYKCMELMGYDLTQDLHEQFCKRYGLTPNSPKQTFINHYSQKDCGLI</sequence>
<accession>A0A6J5M7W5</accession>
<evidence type="ECO:0000313" key="1">
    <source>
        <dbReference type="EMBL" id="CAB4141717.1"/>
    </source>
</evidence>
<protein>
    <submittedName>
        <fullName evidence="1">Uncharacterized protein</fullName>
    </submittedName>
</protein>
<proteinExistence type="predicted"/>
<name>A0A6J5M7W5_9CAUD</name>